<dbReference type="EMBL" id="JBHUCX010000044">
    <property type="protein sequence ID" value="MFD1676276.1"/>
    <property type="molecule type" value="Genomic_DNA"/>
</dbReference>
<dbReference type="EC" id="1.1.1.18" evidence="5"/>
<organism evidence="5 6">
    <name type="scientific">Alicyclobacillus fodiniaquatilis</name>
    <dbReference type="NCBI Taxonomy" id="1661150"/>
    <lineage>
        <taxon>Bacteria</taxon>
        <taxon>Bacillati</taxon>
        <taxon>Bacillota</taxon>
        <taxon>Bacilli</taxon>
        <taxon>Bacillales</taxon>
        <taxon>Alicyclobacillaceae</taxon>
        <taxon>Alicyclobacillus</taxon>
    </lineage>
</organism>
<feature type="domain" description="Gfo/Idh/MocA-like oxidoreductase C-terminal" evidence="4">
    <location>
        <begin position="136"/>
        <end position="332"/>
    </location>
</feature>
<dbReference type="GO" id="GO:0050112">
    <property type="term" value="F:inositol 2-dehydrogenase (NAD+) activity"/>
    <property type="evidence" value="ECO:0007669"/>
    <property type="project" value="UniProtKB-EC"/>
</dbReference>
<dbReference type="SUPFAM" id="SSF51735">
    <property type="entry name" value="NAD(P)-binding Rossmann-fold domains"/>
    <property type="match status" value="1"/>
</dbReference>
<dbReference type="NCBIfam" id="TIGR04380">
    <property type="entry name" value="myo_inos_iolG"/>
    <property type="match status" value="1"/>
</dbReference>
<dbReference type="SUPFAM" id="SSF55347">
    <property type="entry name" value="Glyceraldehyde-3-phosphate dehydrogenase-like, C-terminal domain"/>
    <property type="match status" value="1"/>
</dbReference>
<dbReference type="RefSeq" id="WP_377944161.1">
    <property type="nucleotide sequence ID" value="NZ_JBHUCX010000044.1"/>
</dbReference>
<evidence type="ECO:0000313" key="5">
    <source>
        <dbReference type="EMBL" id="MFD1676276.1"/>
    </source>
</evidence>
<dbReference type="Pfam" id="PF02894">
    <property type="entry name" value="GFO_IDH_MocA_C"/>
    <property type="match status" value="1"/>
</dbReference>
<evidence type="ECO:0000256" key="1">
    <source>
        <dbReference type="ARBA" id="ARBA00010928"/>
    </source>
</evidence>
<keyword evidence="6" id="KW-1185">Reference proteome</keyword>
<comment type="caution">
    <text evidence="5">The sequence shown here is derived from an EMBL/GenBank/DDBJ whole genome shotgun (WGS) entry which is preliminary data.</text>
</comment>
<feature type="domain" description="Gfo/Idh/MocA-like oxidoreductase N-terminal" evidence="3">
    <location>
        <begin position="4"/>
        <end position="124"/>
    </location>
</feature>
<comment type="similarity">
    <text evidence="1">Belongs to the Gfo/Idh/MocA family.</text>
</comment>
<accession>A0ABW4JIT2</accession>
<dbReference type="Proteomes" id="UP001597079">
    <property type="component" value="Unassembled WGS sequence"/>
</dbReference>
<gene>
    <name evidence="5" type="primary">iolG</name>
    <name evidence="5" type="ORF">ACFSB2_16345</name>
</gene>
<dbReference type="Pfam" id="PF01408">
    <property type="entry name" value="GFO_IDH_MocA"/>
    <property type="match status" value="1"/>
</dbReference>
<dbReference type="InterPro" id="IPR000683">
    <property type="entry name" value="Gfo/Idh/MocA-like_OxRdtase_N"/>
</dbReference>
<proteinExistence type="inferred from homology"/>
<name>A0ABW4JIT2_9BACL</name>
<sequence length="341" mass="36882">MDAVRCAVFGLGRLGHQHAINLATRVPGAKLVAVLDSVPELAEKTARELGVQRWSTEPDELLAATDIDAIFVVTPTSTHATLAKKVAESGKALFLEKPVSLDLEEAAATVHAVEASGILCQLGFMRRFDPAYKAAKAQIAAGAIGEPLYFKGISRDPQAPPETYVAASGGIFADQSIHDYDIARFMMEREVTSVSAVGSVLYSKEVARYNDVDQALSYLRFEGGAAGDIEAYRNAFYGYDIRAEILGTEGTLVVSGLRQQNVTLLSNRGSNYEILPGFIERFKEAYVDELIAFIQCVQQGERPSVGVRDGYQALAIATAAKRSYQEKREVAVPGLNEVNVS</sequence>
<evidence type="ECO:0000259" key="4">
    <source>
        <dbReference type="Pfam" id="PF02894"/>
    </source>
</evidence>
<evidence type="ECO:0000313" key="6">
    <source>
        <dbReference type="Proteomes" id="UP001597079"/>
    </source>
</evidence>
<dbReference type="InterPro" id="IPR036291">
    <property type="entry name" value="NAD(P)-bd_dom_sf"/>
</dbReference>
<keyword evidence="2 5" id="KW-0560">Oxidoreductase</keyword>
<dbReference type="InterPro" id="IPR030827">
    <property type="entry name" value="Myo_inos_IolG"/>
</dbReference>
<reference evidence="6" key="1">
    <citation type="journal article" date="2019" name="Int. J. Syst. Evol. Microbiol.">
        <title>The Global Catalogue of Microorganisms (GCM) 10K type strain sequencing project: providing services to taxonomists for standard genome sequencing and annotation.</title>
        <authorList>
            <consortium name="The Broad Institute Genomics Platform"/>
            <consortium name="The Broad Institute Genome Sequencing Center for Infectious Disease"/>
            <person name="Wu L."/>
            <person name="Ma J."/>
        </authorList>
    </citation>
    <scope>NUCLEOTIDE SEQUENCE [LARGE SCALE GENOMIC DNA]</scope>
    <source>
        <strain evidence="6">CGMCC 1.12286</strain>
    </source>
</reference>
<dbReference type="InterPro" id="IPR004104">
    <property type="entry name" value="Gfo/Idh/MocA-like_OxRdtase_C"/>
</dbReference>
<dbReference type="Gene3D" id="3.30.360.10">
    <property type="entry name" value="Dihydrodipicolinate Reductase, domain 2"/>
    <property type="match status" value="1"/>
</dbReference>
<protein>
    <submittedName>
        <fullName evidence="5">Inositol 2-dehydrogenase</fullName>
        <ecNumber evidence="5">1.1.1.18</ecNumber>
    </submittedName>
</protein>
<evidence type="ECO:0000259" key="3">
    <source>
        <dbReference type="Pfam" id="PF01408"/>
    </source>
</evidence>
<dbReference type="PANTHER" id="PTHR42840">
    <property type="entry name" value="NAD(P)-BINDING ROSSMANN-FOLD SUPERFAMILY PROTEIN-RELATED"/>
    <property type="match status" value="1"/>
</dbReference>
<evidence type="ECO:0000256" key="2">
    <source>
        <dbReference type="ARBA" id="ARBA00023002"/>
    </source>
</evidence>
<dbReference type="PANTHER" id="PTHR42840:SF3">
    <property type="entry name" value="BINDING ROSSMANN FOLD OXIDOREDUCTASE, PUTATIVE (AFU_ORTHOLOGUE AFUA_2G10240)-RELATED"/>
    <property type="match status" value="1"/>
</dbReference>
<dbReference type="Gene3D" id="3.40.50.720">
    <property type="entry name" value="NAD(P)-binding Rossmann-like Domain"/>
    <property type="match status" value="1"/>
</dbReference>